<dbReference type="GO" id="GO:0016829">
    <property type="term" value="F:lyase activity"/>
    <property type="evidence" value="ECO:0007669"/>
    <property type="project" value="UniProtKB-KW"/>
</dbReference>
<sequence>MRIAHTALWTRDIDAAAAFWIKYFDATVGEPYHSQRRPGFTSRFVSLPAGGDQIELMTGPWLSADACDERIGWDHIALALGTKAAVDVLAERCRADGCLKSGPRITGDGFYEAVVTMPDGTPVEITP</sequence>
<proteinExistence type="predicted"/>
<organism evidence="2 3">
    <name type="scientific">Rhizobium hainanense</name>
    <dbReference type="NCBI Taxonomy" id="52131"/>
    <lineage>
        <taxon>Bacteria</taxon>
        <taxon>Pseudomonadati</taxon>
        <taxon>Pseudomonadota</taxon>
        <taxon>Alphaproteobacteria</taxon>
        <taxon>Hyphomicrobiales</taxon>
        <taxon>Rhizobiaceae</taxon>
        <taxon>Rhizobium/Agrobacterium group</taxon>
        <taxon>Rhizobium</taxon>
    </lineage>
</organism>
<dbReference type="PROSITE" id="PS51819">
    <property type="entry name" value="VOC"/>
    <property type="match status" value="1"/>
</dbReference>
<dbReference type="STRING" id="52131.GA0061100_101614"/>
<dbReference type="Proteomes" id="UP000186228">
    <property type="component" value="Unassembled WGS sequence"/>
</dbReference>
<dbReference type="EMBL" id="FMAC01000001">
    <property type="protein sequence ID" value="SCB10083.1"/>
    <property type="molecule type" value="Genomic_DNA"/>
</dbReference>
<dbReference type="InterPro" id="IPR037523">
    <property type="entry name" value="VOC_core"/>
</dbReference>
<reference evidence="3" key="1">
    <citation type="submission" date="2016-08" db="EMBL/GenBank/DDBJ databases">
        <authorList>
            <person name="Varghese N."/>
            <person name="Submissions Spin"/>
        </authorList>
    </citation>
    <scope>NUCLEOTIDE SEQUENCE [LARGE SCALE GENOMIC DNA]</scope>
    <source>
        <strain evidence="3">CCBAU 57015</strain>
    </source>
</reference>
<dbReference type="RefSeq" id="WP_075851123.1">
    <property type="nucleotide sequence ID" value="NZ_FMAC01000001.1"/>
</dbReference>
<dbReference type="AlphaFoldDB" id="A0A1C3U3J2"/>
<dbReference type="SUPFAM" id="SSF54593">
    <property type="entry name" value="Glyoxalase/Bleomycin resistance protein/Dihydroxybiphenyl dioxygenase"/>
    <property type="match status" value="1"/>
</dbReference>
<evidence type="ECO:0000313" key="2">
    <source>
        <dbReference type="EMBL" id="SCB10083.1"/>
    </source>
</evidence>
<gene>
    <name evidence="2" type="ORF">GA0061100_101614</name>
</gene>
<dbReference type="InterPro" id="IPR004360">
    <property type="entry name" value="Glyas_Fos-R_dOase_dom"/>
</dbReference>
<keyword evidence="2" id="KW-0456">Lyase</keyword>
<protein>
    <submittedName>
        <fullName evidence="2">Lactoylglutathione lyase</fullName>
    </submittedName>
</protein>
<keyword evidence="3" id="KW-1185">Reference proteome</keyword>
<name>A0A1C3U3J2_9HYPH</name>
<dbReference type="Gene3D" id="3.10.180.10">
    <property type="entry name" value="2,3-Dihydroxybiphenyl 1,2-Dioxygenase, domain 1"/>
    <property type="match status" value="1"/>
</dbReference>
<evidence type="ECO:0000313" key="3">
    <source>
        <dbReference type="Proteomes" id="UP000186228"/>
    </source>
</evidence>
<dbReference type="InterPro" id="IPR051332">
    <property type="entry name" value="Fosfomycin_Res_Enzymes"/>
</dbReference>
<dbReference type="PANTHER" id="PTHR36113">
    <property type="entry name" value="LYASE, PUTATIVE-RELATED-RELATED"/>
    <property type="match status" value="1"/>
</dbReference>
<dbReference type="OrthoDB" id="9800438at2"/>
<dbReference type="InterPro" id="IPR029068">
    <property type="entry name" value="Glyas_Bleomycin-R_OHBP_Dase"/>
</dbReference>
<dbReference type="PANTHER" id="PTHR36113:SF1">
    <property type="entry name" value="GLYOXALASE_BLEOMYCIN RESISTANCE PROTEIN_DIOXYGENASE"/>
    <property type="match status" value="1"/>
</dbReference>
<feature type="domain" description="VOC" evidence="1">
    <location>
        <begin position="2"/>
        <end position="127"/>
    </location>
</feature>
<evidence type="ECO:0000259" key="1">
    <source>
        <dbReference type="PROSITE" id="PS51819"/>
    </source>
</evidence>
<accession>A0A1C3U3J2</accession>
<dbReference type="Pfam" id="PF00903">
    <property type="entry name" value="Glyoxalase"/>
    <property type="match status" value="1"/>
</dbReference>